<dbReference type="PROSITE" id="PS00358">
    <property type="entry name" value="RIBOSOMAL_L5"/>
    <property type="match status" value="1"/>
</dbReference>
<feature type="region of interest" description="Disordered" evidence="6">
    <location>
        <begin position="204"/>
        <end position="354"/>
    </location>
</feature>
<dbReference type="InterPro" id="IPR031309">
    <property type="entry name" value="Ribosomal_uL5_C"/>
</dbReference>
<feature type="compositionally biased region" description="Basic and acidic residues" evidence="6">
    <location>
        <begin position="473"/>
        <end position="491"/>
    </location>
</feature>
<gene>
    <name evidence="9" type="ORF">CSSPJE1EN1_LOCUS13739</name>
</gene>
<accession>A0ABP0WQ27</accession>
<feature type="region of interest" description="Disordered" evidence="6">
    <location>
        <begin position="130"/>
        <end position="173"/>
    </location>
</feature>
<dbReference type="NCBIfam" id="NF000585">
    <property type="entry name" value="PRK00010.1"/>
    <property type="match status" value="1"/>
</dbReference>
<dbReference type="InterPro" id="IPR020929">
    <property type="entry name" value="Ribosomal_uL5_CS"/>
</dbReference>
<evidence type="ECO:0000313" key="10">
    <source>
        <dbReference type="Proteomes" id="UP001497444"/>
    </source>
</evidence>
<feature type="compositionally biased region" description="Basic residues" evidence="6">
    <location>
        <begin position="883"/>
        <end position="894"/>
    </location>
</feature>
<feature type="compositionally biased region" description="Low complexity" evidence="6">
    <location>
        <begin position="1152"/>
        <end position="1166"/>
    </location>
</feature>
<feature type="compositionally biased region" description="Polar residues" evidence="6">
    <location>
        <begin position="897"/>
        <end position="908"/>
    </location>
</feature>
<dbReference type="InterPro" id="IPR031310">
    <property type="entry name" value="Ribosomal_uL5_N"/>
</dbReference>
<feature type="compositionally biased region" description="Polar residues" evidence="6">
    <location>
        <begin position="1344"/>
        <end position="1354"/>
    </location>
</feature>
<feature type="compositionally biased region" description="Polar residues" evidence="6">
    <location>
        <begin position="95"/>
        <end position="115"/>
    </location>
</feature>
<feature type="compositionally biased region" description="Polar residues" evidence="6">
    <location>
        <begin position="1125"/>
        <end position="1134"/>
    </location>
</feature>
<dbReference type="InterPro" id="IPR022803">
    <property type="entry name" value="Ribosomal_uL5_dom_sf"/>
</dbReference>
<dbReference type="Proteomes" id="UP001497444">
    <property type="component" value="Chromosome 2"/>
</dbReference>
<evidence type="ECO:0000259" key="7">
    <source>
        <dbReference type="Pfam" id="PF00281"/>
    </source>
</evidence>
<protein>
    <recommendedName>
        <fullName evidence="4">Large ribosomal subunit protein uL5c</fullName>
    </recommendedName>
    <alternativeName>
        <fullName evidence="5">50S ribosomal protein L5, chloroplastic</fullName>
    </alternativeName>
</protein>
<feature type="compositionally biased region" description="Polar residues" evidence="6">
    <location>
        <begin position="1363"/>
        <end position="1372"/>
    </location>
</feature>
<feature type="region of interest" description="Disordered" evidence="6">
    <location>
        <begin position="1448"/>
        <end position="1476"/>
    </location>
</feature>
<feature type="compositionally biased region" description="Basic and acidic residues" evidence="6">
    <location>
        <begin position="749"/>
        <end position="803"/>
    </location>
</feature>
<evidence type="ECO:0000256" key="5">
    <source>
        <dbReference type="ARBA" id="ARBA00035391"/>
    </source>
</evidence>
<comment type="similarity">
    <text evidence="1">Belongs to the universal ribosomal protein uL5 family.</text>
</comment>
<organism evidence="9 10">
    <name type="scientific">Sphagnum jensenii</name>
    <dbReference type="NCBI Taxonomy" id="128206"/>
    <lineage>
        <taxon>Eukaryota</taxon>
        <taxon>Viridiplantae</taxon>
        <taxon>Streptophyta</taxon>
        <taxon>Embryophyta</taxon>
        <taxon>Bryophyta</taxon>
        <taxon>Sphagnophytina</taxon>
        <taxon>Sphagnopsida</taxon>
        <taxon>Sphagnales</taxon>
        <taxon>Sphagnaceae</taxon>
        <taxon>Sphagnum</taxon>
    </lineage>
</organism>
<feature type="region of interest" description="Disordered" evidence="6">
    <location>
        <begin position="471"/>
        <end position="500"/>
    </location>
</feature>
<feature type="compositionally biased region" description="Basic and acidic residues" evidence="6">
    <location>
        <begin position="909"/>
        <end position="918"/>
    </location>
</feature>
<feature type="compositionally biased region" description="Basic and acidic residues" evidence="6">
    <location>
        <begin position="927"/>
        <end position="938"/>
    </location>
</feature>
<evidence type="ECO:0000256" key="1">
    <source>
        <dbReference type="ARBA" id="ARBA00008553"/>
    </source>
</evidence>
<feature type="region of interest" description="Disordered" evidence="6">
    <location>
        <begin position="1342"/>
        <end position="1372"/>
    </location>
</feature>
<feature type="domain" description="Large ribosomal subunit protein uL5 C-terminal" evidence="8">
    <location>
        <begin position="1561"/>
        <end position="1654"/>
    </location>
</feature>
<feature type="region of interest" description="Disordered" evidence="6">
    <location>
        <begin position="1113"/>
        <end position="1139"/>
    </location>
</feature>
<evidence type="ECO:0000256" key="3">
    <source>
        <dbReference type="ARBA" id="ARBA00023274"/>
    </source>
</evidence>
<sequence length="1682" mass="189342">MTGIFQIFDRYNALSARKNHASKNHNNHEELAAKDNIIPSYYLLQGDDYMHRGPLDFVERPRKEHAEASGDSMGVVHRTSANNKKHIEKELEDGSPNSMSGKEQSPSQKPHNIQHSEAPPSEIFLSRLSSVSNDSRDSIKRGSKQLPPRDTRSTTLHASKHKEKPRTLLSSLQDSSSKELFAAAASPTDSNKLVTQVLMQMKEFSQRSSDGKVQAAGRRYHSSGDETEGRTQGHRNQLSGDESLEHQHNMKEAGARHGGKDKVNERIHQSSRAKEARLGHLELPPNKGCKHQSSVREEGNRFYATSGDKKQFQRQHYSSAADDGDGREEEHRDKNSSLKEFHYKYPSSGDDKHGDCHRYMIPSLNKRELVGDGDYAIENQDPRYRSGNAEENKGHQVQSESGDEKKGGRYMHASVGVKGRRSPFLGKNNGHRYRSSGDEEWEVGQRLHDLSDHDKWKDHKLQLPVNEFAADGEEQRQGHKSPDNHQQEAGHRFLASRNGRVEGNTISLHAKEVHEYWSDSSSDEREVELLGRRHESSSDERNLQSRNQLLSAPKGHRHDKSSCDKGEGQRFCLSHDGREDAYRHQSSSEKELDVKQAQSIQLPHSHQEKDRCRYLAAGDGRKLSPSGDYSSQQEGHRHQSSCDEGGSQGSQLESRLDRRNKLGHRTHLPAMEFIADAEQQGTISYQSPRYHQEDTLRYIAPGDEREGQRMNLHGKHNHWTSDDEKLGHRSQSSADVRKGPGANTSPAQEEGHRYRSSGDERKVRERRQLSHVNRREGTQQHFSDGGEHRQSYLSHWDHQEKGGKGHRSNSYAKGLHRSVSSGDSQGRHQFQERCRDQSLVAETWTCKSSGTDDVEENQRMKSSRTLREAQRFTTCSSDEGGRPHSHHSSSRHRQQSASVKDSAQTHQSSADDRREGHRSPSSLDLNEFEHHHSSGDIMRHHKSDSSYDQNEAASKHCFLREPGKNNKHLAQAVDQEAEAHRHHHHHHQFTYSDEEEECQRHDSIDDSRIGHRDHSGAAKDARQRYQSSGDEKGGGAHCSHSSADEMNSQRCKSYGGHREVWYGDSDEGHRHQSSLGLKESGHTLLPSSGDAMQGHHQSKVRLKEGHRHLHQNVLASPKHREEELSPTSDVNSAPSKKAFAREGKWLQQLAISTSQTEPTSSTSNQSKSDHHMKEVGQIGYKQLKQVSARPQQSSLLKENYAMVKPRLRPRSQSRSMFPSASQHKRDLYRIESQQPQHVTSKSSHQEGDQPWHKQLMSSKHLQMEAMPLVLKKPQVEHPPTEGLLGEGMISDQRLHQLRIKNGLQEHKSLRQVLEAMHLKGLLKQPRGNKQVIMLNPKFPAGLGSSVQEAQSSPSREAKIMPSSAVSNLARSGSMDQEYQDIMEFQDMLKEETKAHEEATAQELNQGTEAPIVVMKPCSHQIPSPAAAPTPSPALQQILELESKASPVYNGLAKSPTTVTAPTGNDRENQNESSCTSTVPRLRGLYEQKVVPSLKEEFKYSNVFEIPRVEKVVVNCGIGEASQNAKTLESTIRDIALITGQKAVVTRSRKAIAGFKLRQGVPVGVCLTLRGEVMYSFLDRLMNLALPRTRDFQGVNPYSFDGRGNYTLGLPEQSVFPEIRFENIDKERGMDICIITSAKNDLEGLKLLSLMGMPFREAGGGRTSASAAKKKTRVTFRGKSKRR</sequence>
<evidence type="ECO:0000256" key="2">
    <source>
        <dbReference type="ARBA" id="ARBA00022980"/>
    </source>
</evidence>
<feature type="region of interest" description="Disordered" evidence="6">
    <location>
        <begin position="515"/>
        <end position="653"/>
    </location>
</feature>
<dbReference type="HAMAP" id="MF_01333_B">
    <property type="entry name" value="Ribosomal_uL5_B"/>
    <property type="match status" value="1"/>
</dbReference>
<feature type="region of interest" description="Disordered" evidence="6">
    <location>
        <begin position="1151"/>
        <end position="1172"/>
    </location>
</feature>
<evidence type="ECO:0000313" key="9">
    <source>
        <dbReference type="EMBL" id="CAK9268261.1"/>
    </source>
</evidence>
<feature type="compositionally biased region" description="Basic and acidic residues" evidence="6">
    <location>
        <begin position="243"/>
        <end position="280"/>
    </location>
</feature>
<keyword evidence="10" id="KW-1185">Reference proteome</keyword>
<feature type="compositionally biased region" description="Basic and acidic residues" evidence="6">
    <location>
        <begin position="328"/>
        <end position="354"/>
    </location>
</feature>
<feature type="region of interest" description="Disordered" evidence="6">
    <location>
        <begin position="377"/>
        <end position="441"/>
    </location>
</feature>
<dbReference type="PANTHER" id="PTHR11994">
    <property type="entry name" value="60S RIBOSOMAL PROTEIN L11-RELATED"/>
    <property type="match status" value="1"/>
</dbReference>
<name>A0ABP0WQ27_9BRYO</name>
<feature type="compositionally biased region" description="Basic and acidic residues" evidence="6">
    <location>
        <begin position="825"/>
        <end position="836"/>
    </location>
</feature>
<proteinExistence type="inferred from homology"/>
<feature type="domain" description="Large ribosomal subunit protein uL5 N-terminal" evidence="7">
    <location>
        <begin position="1501"/>
        <end position="1557"/>
    </location>
</feature>
<feature type="region of interest" description="Disordered" evidence="6">
    <location>
        <begin position="974"/>
        <end position="1101"/>
    </location>
</feature>
<dbReference type="InterPro" id="IPR020930">
    <property type="entry name" value="Ribosomal_uL5_bac-type"/>
</dbReference>
<dbReference type="SUPFAM" id="SSF55282">
    <property type="entry name" value="RL5-like"/>
    <property type="match status" value="1"/>
</dbReference>
<feature type="region of interest" description="Disordered" evidence="6">
    <location>
        <begin position="1658"/>
        <end position="1682"/>
    </location>
</feature>
<reference evidence="9 10" key="1">
    <citation type="submission" date="2024-02" db="EMBL/GenBank/DDBJ databases">
        <authorList>
            <consortium name="ELIXIR-Norway"/>
            <consortium name="Elixir Norway"/>
        </authorList>
    </citation>
    <scope>NUCLEOTIDE SEQUENCE [LARGE SCALE GENOMIC DNA]</scope>
</reference>
<evidence type="ECO:0000259" key="8">
    <source>
        <dbReference type="Pfam" id="PF00673"/>
    </source>
</evidence>
<dbReference type="EMBL" id="OZ020097">
    <property type="protein sequence ID" value="CAK9268261.1"/>
    <property type="molecule type" value="Genomic_DNA"/>
</dbReference>
<feature type="region of interest" description="Disordered" evidence="6">
    <location>
        <begin position="63"/>
        <end position="118"/>
    </location>
</feature>
<dbReference type="Pfam" id="PF00673">
    <property type="entry name" value="Ribosomal_L5_C"/>
    <property type="match status" value="1"/>
</dbReference>
<evidence type="ECO:0000256" key="4">
    <source>
        <dbReference type="ARBA" id="ARBA00035210"/>
    </source>
</evidence>
<dbReference type="InterPro" id="IPR002132">
    <property type="entry name" value="Ribosomal_uL5"/>
</dbReference>
<feature type="compositionally biased region" description="Basic residues" evidence="6">
    <location>
        <begin position="1667"/>
        <end position="1682"/>
    </location>
</feature>
<feature type="compositionally biased region" description="Basic and acidic residues" evidence="6">
    <location>
        <begin position="998"/>
        <end position="1034"/>
    </location>
</feature>
<keyword evidence="2" id="KW-0689">Ribosomal protein</keyword>
<feature type="compositionally biased region" description="Basic and acidic residues" evidence="6">
    <location>
        <begin position="380"/>
        <end position="394"/>
    </location>
</feature>
<evidence type="ECO:0000256" key="6">
    <source>
        <dbReference type="SAM" id="MobiDB-lite"/>
    </source>
</evidence>
<dbReference type="Gene3D" id="3.30.1440.10">
    <property type="match status" value="1"/>
</dbReference>
<feature type="compositionally biased region" description="Basic and acidic residues" evidence="6">
    <location>
        <begin position="560"/>
        <end position="594"/>
    </location>
</feature>
<dbReference type="Pfam" id="PF00281">
    <property type="entry name" value="Ribosomal_L5"/>
    <property type="match status" value="1"/>
</dbReference>
<feature type="compositionally biased region" description="Basic and acidic residues" evidence="6">
    <location>
        <begin position="222"/>
        <end position="231"/>
    </location>
</feature>
<feature type="compositionally biased region" description="Basic and acidic residues" evidence="6">
    <location>
        <begin position="515"/>
        <end position="543"/>
    </location>
</feature>
<keyword evidence="3" id="KW-0687">Ribonucleoprotein</keyword>
<feature type="compositionally biased region" description="Polar residues" evidence="6">
    <location>
        <begin position="1039"/>
        <end position="1051"/>
    </location>
</feature>
<feature type="region of interest" description="Disordered" evidence="6">
    <location>
        <begin position="707"/>
        <end position="953"/>
    </location>
</feature>
<feature type="compositionally biased region" description="Basic and acidic residues" evidence="6">
    <location>
        <begin position="1056"/>
        <end position="1070"/>
    </location>
</feature>